<proteinExistence type="predicted"/>
<dbReference type="PANTHER" id="PTHR43514:SF4">
    <property type="entry name" value="ABC TRANSPORTER I FAMILY MEMBER 10"/>
    <property type="match status" value="1"/>
</dbReference>
<protein>
    <recommendedName>
        <fullName evidence="3">ABC transporter domain-containing protein</fullName>
    </recommendedName>
</protein>
<dbReference type="Pfam" id="PF00005">
    <property type="entry name" value="ABC_tran"/>
    <property type="match status" value="2"/>
</dbReference>
<dbReference type="InterPro" id="IPR027417">
    <property type="entry name" value="P-loop_NTPase"/>
</dbReference>
<dbReference type="GO" id="GO:0016887">
    <property type="term" value="F:ATP hydrolysis activity"/>
    <property type="evidence" value="ECO:0007669"/>
    <property type="project" value="InterPro"/>
</dbReference>
<dbReference type="InterPro" id="IPR050334">
    <property type="entry name" value="Molybdenum_import_ModC"/>
</dbReference>
<keyword evidence="1" id="KW-0547">Nucleotide-binding</keyword>
<dbReference type="Gene3D" id="3.40.50.300">
    <property type="entry name" value="P-loop containing nucleotide triphosphate hydrolases"/>
    <property type="match status" value="2"/>
</dbReference>
<dbReference type="KEGG" id="asau:88171627"/>
<feature type="domain" description="ABC transporter" evidence="3">
    <location>
        <begin position="291"/>
        <end position="523"/>
    </location>
</feature>
<organism evidence="4 5">
    <name type="scientific">Australozyma saopauloensis</name>
    <dbReference type="NCBI Taxonomy" id="291208"/>
    <lineage>
        <taxon>Eukaryota</taxon>
        <taxon>Fungi</taxon>
        <taxon>Dikarya</taxon>
        <taxon>Ascomycota</taxon>
        <taxon>Saccharomycotina</taxon>
        <taxon>Pichiomycetes</taxon>
        <taxon>Metschnikowiaceae</taxon>
        <taxon>Australozyma</taxon>
    </lineage>
</organism>
<evidence type="ECO:0000256" key="1">
    <source>
        <dbReference type="ARBA" id="ARBA00022741"/>
    </source>
</evidence>
<dbReference type="SUPFAM" id="SSF52540">
    <property type="entry name" value="P-loop containing nucleoside triphosphate hydrolases"/>
    <property type="match status" value="2"/>
</dbReference>
<dbReference type="RefSeq" id="XP_062875708.1">
    <property type="nucleotide sequence ID" value="XM_063019638.1"/>
</dbReference>
<keyword evidence="2" id="KW-0067">ATP-binding</keyword>
<dbReference type="PROSITE" id="PS50893">
    <property type="entry name" value="ABC_TRANSPORTER_2"/>
    <property type="match status" value="2"/>
</dbReference>
<feature type="domain" description="ABC transporter" evidence="3">
    <location>
        <begin position="8"/>
        <end position="264"/>
    </location>
</feature>
<keyword evidence="5" id="KW-1185">Reference proteome</keyword>
<name>A0AAX4H432_9ASCO</name>
<evidence type="ECO:0000259" key="3">
    <source>
        <dbReference type="PROSITE" id="PS50893"/>
    </source>
</evidence>
<dbReference type="GO" id="GO:0005739">
    <property type="term" value="C:mitochondrion"/>
    <property type="evidence" value="ECO:0007669"/>
    <property type="project" value="TreeGrafter"/>
</dbReference>
<dbReference type="EMBL" id="CP138894">
    <property type="protein sequence ID" value="WPK23321.1"/>
    <property type="molecule type" value="Genomic_DNA"/>
</dbReference>
<dbReference type="AlphaFoldDB" id="A0AAX4H432"/>
<evidence type="ECO:0000256" key="2">
    <source>
        <dbReference type="ARBA" id="ARBA00022840"/>
    </source>
</evidence>
<dbReference type="PANTHER" id="PTHR43514">
    <property type="entry name" value="ABC TRANSPORTER I FAMILY MEMBER 10"/>
    <property type="match status" value="1"/>
</dbReference>
<sequence>MKLDKTILSIKNAVFAKTLRRSRAPELVFQNPIKDFTITNNTAWGVLGPAKGEFLNVIAGKYVATPGKARSYPGLTDSHGSRRIQYLNFRDNSGLDHAHVSARYESFSFKGVLEMSDDVNSVFNYITGANNYNRMEDKTDVALTERLLTLFNLNHRRNNWINSLSNGQRRRARIAKALYPRPELLVIDDPFLGLDPQATATVSEGLHLVMKELDVVIAMGLRIQDDVPLYITHLVHVDQQGITISGEKDAVLDKIKSANKSALNAHQRNEVLHSRGRYEPLEDECVTDPVIEFNNAYVAYKGHHILRDFTWKVPKGSRWRVLGENGSGKTTVFSLITADHPQSWRSVVLVNGHLRKTGSGQTYFGVNNQIGMTSPELHAVVPFRMTMKQVILNGLVPGIGNMNFATKYKESEVPLFAEKVLGAFAEYVDPNADVPFGELSTSLQKLALFLRAAIKYPSILLLDEAFSCMDDEALVMKCHTFIEEAMPESTVLAIGHIEWETPFHDRVLKLVGDKERSYEMYRVVKE</sequence>
<dbReference type="SMART" id="SM00382">
    <property type="entry name" value="AAA"/>
    <property type="match status" value="1"/>
</dbReference>
<dbReference type="GeneID" id="88171627"/>
<evidence type="ECO:0000313" key="4">
    <source>
        <dbReference type="EMBL" id="WPK23321.1"/>
    </source>
</evidence>
<dbReference type="InterPro" id="IPR003593">
    <property type="entry name" value="AAA+_ATPase"/>
</dbReference>
<gene>
    <name evidence="4" type="ORF">PUMCH_000558</name>
</gene>
<accession>A0AAX4H432</accession>
<dbReference type="Proteomes" id="UP001338582">
    <property type="component" value="Chromosome 1"/>
</dbReference>
<reference evidence="4 5" key="1">
    <citation type="submission" date="2023-10" db="EMBL/GenBank/DDBJ databases">
        <title>Draft Genome Sequence of Candida saopaulonensis from a very Premature Infant with Sepsis.</title>
        <authorList>
            <person name="Ning Y."/>
            <person name="Dai R."/>
            <person name="Xiao M."/>
            <person name="Xu Y."/>
            <person name="Yan Q."/>
            <person name="Zhang L."/>
        </authorList>
    </citation>
    <scope>NUCLEOTIDE SEQUENCE [LARGE SCALE GENOMIC DNA]</scope>
    <source>
        <strain evidence="4 5">19XY460</strain>
    </source>
</reference>
<dbReference type="InterPro" id="IPR003439">
    <property type="entry name" value="ABC_transporter-like_ATP-bd"/>
</dbReference>
<dbReference type="GO" id="GO:0005524">
    <property type="term" value="F:ATP binding"/>
    <property type="evidence" value="ECO:0007669"/>
    <property type="project" value="UniProtKB-KW"/>
</dbReference>
<evidence type="ECO:0000313" key="5">
    <source>
        <dbReference type="Proteomes" id="UP001338582"/>
    </source>
</evidence>